<dbReference type="eggNOG" id="ENOG502RRNI">
    <property type="taxonomic scope" value="Eukaryota"/>
</dbReference>
<dbReference type="HOGENOM" id="CLU_024168_2_1_1"/>
<evidence type="ECO:0000259" key="1">
    <source>
        <dbReference type="PROSITE" id="PS50181"/>
    </source>
</evidence>
<evidence type="ECO:0000313" key="3">
    <source>
        <dbReference type="Proteomes" id="UP000032180"/>
    </source>
</evidence>
<sequence>MNRKGNPHDRLSKLPDDLLLNILDRLHVRDAARTSLLSRRWRNLPSMLSQLNIEFVHFMRDSASKLTADVLVQTNASVVEATKSILERRNPGNLRFDASDIPNVLMTCKNLQYLRLFNFDSAIPSVLQLEHPQLNVLNIAKCRFESIKLKFLPKLTQFVIEDWISFQDPLSFGYVPSLEAMRLTNVGLKWHKLVKLCEILGNTSVRDLGLDFRSEKIWVQPELPQRLESAFYKLRLVNLFRVPEGCDLTWTLFILKAAPFLKELRMTVWDHWCDMEKDEERRASLYSSKRSIEWESSAQDFKHHNLAVLTIFCFQSEDYLVAFIKRIMEVAVNLEDVFLYNMMACDMCLYNPSKFPRTKRQRCSVKNRINQGGSFAIFQFFPTLKDDHFPISRYP</sequence>
<proteinExistence type="predicted"/>
<dbReference type="Gramene" id="LPERR02G29310.1">
    <property type="protein sequence ID" value="LPERR02G29310.1"/>
    <property type="gene ID" value="LPERR02G29310"/>
</dbReference>
<reference evidence="2 3" key="1">
    <citation type="submission" date="2012-08" db="EMBL/GenBank/DDBJ databases">
        <title>Oryza genome evolution.</title>
        <authorList>
            <person name="Wing R.A."/>
        </authorList>
    </citation>
    <scope>NUCLEOTIDE SEQUENCE</scope>
</reference>
<dbReference type="PANTHER" id="PTHR32153">
    <property type="entry name" value="OJ000223_09.16 PROTEIN"/>
    <property type="match status" value="1"/>
</dbReference>
<dbReference type="Gene3D" id="1.20.1280.50">
    <property type="match status" value="1"/>
</dbReference>
<dbReference type="Pfam" id="PF00646">
    <property type="entry name" value="F-box"/>
    <property type="match status" value="1"/>
</dbReference>
<organism evidence="2 3">
    <name type="scientific">Leersia perrieri</name>
    <dbReference type="NCBI Taxonomy" id="77586"/>
    <lineage>
        <taxon>Eukaryota</taxon>
        <taxon>Viridiplantae</taxon>
        <taxon>Streptophyta</taxon>
        <taxon>Embryophyta</taxon>
        <taxon>Tracheophyta</taxon>
        <taxon>Spermatophyta</taxon>
        <taxon>Magnoliopsida</taxon>
        <taxon>Liliopsida</taxon>
        <taxon>Poales</taxon>
        <taxon>Poaceae</taxon>
        <taxon>BOP clade</taxon>
        <taxon>Oryzoideae</taxon>
        <taxon>Oryzeae</taxon>
        <taxon>Oryzinae</taxon>
        <taxon>Leersia</taxon>
    </lineage>
</organism>
<dbReference type="InterPro" id="IPR001810">
    <property type="entry name" value="F-box_dom"/>
</dbReference>
<name>A0A0D9VM29_9ORYZ</name>
<dbReference type="STRING" id="77586.A0A0D9VM29"/>
<dbReference type="SUPFAM" id="SSF52047">
    <property type="entry name" value="RNI-like"/>
    <property type="match status" value="1"/>
</dbReference>
<reference evidence="3" key="2">
    <citation type="submission" date="2013-12" db="EMBL/GenBank/DDBJ databases">
        <authorList>
            <person name="Yu Y."/>
            <person name="Lee S."/>
            <person name="de Baynast K."/>
            <person name="Wissotski M."/>
            <person name="Liu L."/>
            <person name="Talag J."/>
            <person name="Goicoechea J."/>
            <person name="Angelova A."/>
            <person name="Jetty R."/>
            <person name="Kudrna D."/>
            <person name="Golser W."/>
            <person name="Rivera L."/>
            <person name="Zhang J."/>
            <person name="Wing R."/>
        </authorList>
    </citation>
    <scope>NUCLEOTIDE SEQUENCE</scope>
</reference>
<dbReference type="InterPro" id="IPR036047">
    <property type="entry name" value="F-box-like_dom_sf"/>
</dbReference>
<dbReference type="SUPFAM" id="SSF81383">
    <property type="entry name" value="F-box domain"/>
    <property type="match status" value="1"/>
</dbReference>
<dbReference type="InterPro" id="IPR044997">
    <property type="entry name" value="F-box_plant"/>
</dbReference>
<accession>A0A0D9VM29</accession>
<protein>
    <recommendedName>
        <fullName evidence="1">F-box domain-containing protein</fullName>
    </recommendedName>
</protein>
<dbReference type="EnsemblPlants" id="LPERR02G29310.1">
    <property type="protein sequence ID" value="LPERR02G29310.1"/>
    <property type="gene ID" value="LPERR02G29310"/>
</dbReference>
<dbReference type="Proteomes" id="UP000032180">
    <property type="component" value="Chromosome 2"/>
</dbReference>
<evidence type="ECO:0000313" key="2">
    <source>
        <dbReference type="EnsemblPlants" id="LPERR02G29310.1"/>
    </source>
</evidence>
<dbReference type="Pfam" id="PF23622">
    <property type="entry name" value="LRR_At1g61320_AtMIF1"/>
    <property type="match status" value="1"/>
</dbReference>
<dbReference type="InterPro" id="IPR055357">
    <property type="entry name" value="LRR_At1g61320_AtMIF1"/>
</dbReference>
<dbReference type="AlphaFoldDB" id="A0A0D9VM29"/>
<reference evidence="2" key="3">
    <citation type="submission" date="2015-04" db="UniProtKB">
        <authorList>
            <consortium name="EnsemblPlants"/>
        </authorList>
    </citation>
    <scope>IDENTIFICATION</scope>
</reference>
<dbReference type="InterPro" id="IPR032675">
    <property type="entry name" value="LRR_dom_sf"/>
</dbReference>
<keyword evidence="3" id="KW-1185">Reference proteome</keyword>
<dbReference type="PROSITE" id="PS50181">
    <property type="entry name" value="FBOX"/>
    <property type="match status" value="1"/>
</dbReference>
<dbReference type="Gene3D" id="3.80.10.10">
    <property type="entry name" value="Ribonuclease Inhibitor"/>
    <property type="match status" value="1"/>
</dbReference>
<feature type="domain" description="F-box" evidence="1">
    <location>
        <begin position="8"/>
        <end position="58"/>
    </location>
</feature>